<evidence type="ECO:0000256" key="1">
    <source>
        <dbReference type="SAM" id="MobiDB-lite"/>
    </source>
</evidence>
<feature type="non-terminal residue" evidence="2">
    <location>
        <position position="235"/>
    </location>
</feature>
<feature type="region of interest" description="Disordered" evidence="1">
    <location>
        <begin position="185"/>
        <end position="223"/>
    </location>
</feature>
<evidence type="ECO:0000313" key="2">
    <source>
        <dbReference type="EMBL" id="OSD06762.1"/>
    </source>
</evidence>
<dbReference type="AlphaFoldDB" id="A0A1Y2J3J4"/>
<reference evidence="2 3" key="1">
    <citation type="journal article" date="2015" name="Biotechnol. Biofuels">
        <title>Enhanced degradation of softwood versus hardwood by the white-rot fungus Pycnoporus coccineus.</title>
        <authorList>
            <person name="Couturier M."/>
            <person name="Navarro D."/>
            <person name="Chevret D."/>
            <person name="Henrissat B."/>
            <person name="Piumi F."/>
            <person name="Ruiz-Duenas F.J."/>
            <person name="Martinez A.T."/>
            <person name="Grigoriev I.V."/>
            <person name="Riley R."/>
            <person name="Lipzen A."/>
            <person name="Berrin J.G."/>
            <person name="Master E.R."/>
            <person name="Rosso M.N."/>
        </authorList>
    </citation>
    <scope>NUCLEOTIDE SEQUENCE [LARGE SCALE GENOMIC DNA]</scope>
    <source>
        <strain evidence="2 3">BRFM310</strain>
    </source>
</reference>
<protein>
    <submittedName>
        <fullName evidence="2">Uncharacterized protein</fullName>
    </submittedName>
</protein>
<dbReference type="Proteomes" id="UP000193067">
    <property type="component" value="Unassembled WGS sequence"/>
</dbReference>
<dbReference type="EMBL" id="KZ084089">
    <property type="protein sequence ID" value="OSD06762.1"/>
    <property type="molecule type" value="Genomic_DNA"/>
</dbReference>
<evidence type="ECO:0000313" key="3">
    <source>
        <dbReference type="Proteomes" id="UP000193067"/>
    </source>
</evidence>
<gene>
    <name evidence="2" type="ORF">PYCCODRAFT_1430953</name>
</gene>
<organism evidence="2 3">
    <name type="scientific">Trametes coccinea (strain BRFM310)</name>
    <name type="common">Pycnoporus coccineus</name>
    <dbReference type="NCBI Taxonomy" id="1353009"/>
    <lineage>
        <taxon>Eukaryota</taxon>
        <taxon>Fungi</taxon>
        <taxon>Dikarya</taxon>
        <taxon>Basidiomycota</taxon>
        <taxon>Agaricomycotina</taxon>
        <taxon>Agaricomycetes</taxon>
        <taxon>Polyporales</taxon>
        <taxon>Polyporaceae</taxon>
        <taxon>Trametes</taxon>
    </lineage>
</organism>
<accession>A0A1Y2J3J4</accession>
<feature type="compositionally biased region" description="Basic residues" evidence="1">
    <location>
        <begin position="192"/>
        <end position="210"/>
    </location>
</feature>
<dbReference type="OrthoDB" id="5569250at2759"/>
<name>A0A1Y2J3J4_TRAC3</name>
<sequence length="235" mass="27099">MHLKVLHHDKSIFNILMYPAWVPHSEGPYCDSFLPLVDDALQEKLLSSKKRDAHCLIIIDLDSPVHLRLDDAKAGMVSDELQYRTGTPAYIARCVSNGALWSTESNCKWWQHKMPELSGRAKDLHVKMYGEAQYDQYREGPGTIHGVCPRPRPMMDSWSGRQASPSTIGGSTTRNRCFGRWTQHYFDPSPRPRPRRPRARRKASIRRSRHCSTSTRFPTRSERSYKHTIQISILI</sequence>
<dbReference type="STRING" id="1353009.A0A1Y2J3J4"/>
<keyword evidence="3" id="KW-1185">Reference proteome</keyword>
<proteinExistence type="predicted"/>